<protein>
    <submittedName>
        <fullName evidence="3">Diguanylate cyclase</fullName>
    </submittedName>
</protein>
<evidence type="ECO:0000313" key="3">
    <source>
        <dbReference type="EMBL" id="GET40154.1"/>
    </source>
</evidence>
<dbReference type="NCBIfam" id="TIGR00254">
    <property type="entry name" value="GGDEF"/>
    <property type="match status" value="1"/>
</dbReference>
<keyword evidence="4" id="KW-1185">Reference proteome</keyword>
<dbReference type="GO" id="GO:1902201">
    <property type="term" value="P:negative regulation of bacterial-type flagellum-dependent cell motility"/>
    <property type="evidence" value="ECO:0007669"/>
    <property type="project" value="TreeGrafter"/>
</dbReference>
<dbReference type="Pfam" id="PF14516">
    <property type="entry name" value="AAA_35"/>
    <property type="match status" value="1"/>
</dbReference>
<sequence>MTAIPHPPKDIICSAVEFPGAPIPLDSLFYIERPPLEARTYAEISKPGGLVRLKAPRKMGKSSLMLRIADQAAVLGYRTVTVDFQQADSAIFTSLDKFLRWVCTNIARQLEIEPDLDDYWDEDIGSSSSCSIYMKGYLLKQITFPLVLVLNEVNRVFEHPHIAQDFLPLLRFWYEQARQDKVWQKLRMVVIHSTEVYVTLNLNQSPFNVGLALKLSEFTPDQMQDLAQRYGLDTALFEPLMQMVGGHPYLVHLALYHLSCQDLTLDKLLQDAPTNQGIYSNHLRSLLATLQQRLELASAFKQVVTAPDSVCLDQLIADQLDSMGVVKLAGNACTVSCELYRLYFQAQNLDEEHLKSVSRLKQLEQENQKLKSLANVDELTQIFNRRYFNSYLQAEWERIVSQASPLSMIVAKIEQFKLYKEVYGIPASDNCLGKVAQAISQFLQRPGDLVARYNSEEFAIFMPETDATDAMRIAEKILERVEDLAIAFQPPGMGGLPSDVITLSLGVASTISNRQKDASILIQTAEKALNQAKREDMGIYLIQF</sequence>
<dbReference type="Gene3D" id="3.30.70.270">
    <property type="match status" value="1"/>
</dbReference>
<dbReference type="SUPFAM" id="SSF55073">
    <property type="entry name" value="Nucleotide cyclase"/>
    <property type="match status" value="1"/>
</dbReference>
<feature type="coiled-coil region" evidence="1">
    <location>
        <begin position="346"/>
        <end position="380"/>
    </location>
</feature>
<accession>A0AAV3XI26</accession>
<dbReference type="InterPro" id="IPR043128">
    <property type="entry name" value="Rev_trsase/Diguanyl_cyclase"/>
</dbReference>
<dbReference type="GO" id="GO:0043709">
    <property type="term" value="P:cell adhesion involved in single-species biofilm formation"/>
    <property type="evidence" value="ECO:0007669"/>
    <property type="project" value="TreeGrafter"/>
</dbReference>
<reference evidence="3" key="1">
    <citation type="submission" date="2019-10" db="EMBL/GenBank/DDBJ databases">
        <title>Draft genome sequece of Microseira wollei NIES-4236.</title>
        <authorList>
            <person name="Yamaguchi H."/>
            <person name="Suzuki S."/>
            <person name="Kawachi M."/>
        </authorList>
    </citation>
    <scope>NUCLEOTIDE SEQUENCE</scope>
    <source>
        <strain evidence="3">NIES-4236</strain>
    </source>
</reference>
<dbReference type="GO" id="GO:0052621">
    <property type="term" value="F:diguanylate cyclase activity"/>
    <property type="evidence" value="ECO:0007669"/>
    <property type="project" value="TreeGrafter"/>
</dbReference>
<dbReference type="InterPro" id="IPR029787">
    <property type="entry name" value="Nucleotide_cyclase"/>
</dbReference>
<dbReference type="GO" id="GO:0005886">
    <property type="term" value="C:plasma membrane"/>
    <property type="evidence" value="ECO:0007669"/>
    <property type="project" value="TreeGrafter"/>
</dbReference>
<dbReference type="AlphaFoldDB" id="A0AAV3XI26"/>
<dbReference type="InterPro" id="IPR027417">
    <property type="entry name" value="P-loop_NTPase"/>
</dbReference>
<feature type="domain" description="GGDEF" evidence="2">
    <location>
        <begin position="404"/>
        <end position="544"/>
    </location>
</feature>
<evidence type="ECO:0000313" key="4">
    <source>
        <dbReference type="Proteomes" id="UP001050975"/>
    </source>
</evidence>
<dbReference type="InterPro" id="IPR000160">
    <property type="entry name" value="GGDEF_dom"/>
</dbReference>
<dbReference type="Proteomes" id="UP001050975">
    <property type="component" value="Unassembled WGS sequence"/>
</dbReference>
<dbReference type="PANTHER" id="PTHR45138">
    <property type="entry name" value="REGULATORY COMPONENTS OF SENSORY TRANSDUCTION SYSTEM"/>
    <property type="match status" value="1"/>
</dbReference>
<evidence type="ECO:0000256" key="1">
    <source>
        <dbReference type="SAM" id="Coils"/>
    </source>
</evidence>
<comment type="caution">
    <text evidence="3">The sequence shown here is derived from an EMBL/GenBank/DDBJ whole genome shotgun (WGS) entry which is preliminary data.</text>
</comment>
<dbReference type="SUPFAM" id="SSF52540">
    <property type="entry name" value="P-loop containing nucleoside triphosphate hydrolases"/>
    <property type="match status" value="1"/>
</dbReference>
<proteinExistence type="predicted"/>
<dbReference type="CDD" id="cd01949">
    <property type="entry name" value="GGDEF"/>
    <property type="match status" value="1"/>
</dbReference>
<gene>
    <name evidence="3" type="ORF">MiSe_49620</name>
</gene>
<dbReference type="PROSITE" id="PS50887">
    <property type="entry name" value="GGDEF"/>
    <property type="match status" value="1"/>
</dbReference>
<dbReference type="SMART" id="SM00267">
    <property type="entry name" value="GGDEF"/>
    <property type="match status" value="1"/>
</dbReference>
<dbReference type="InterPro" id="IPR050469">
    <property type="entry name" value="Diguanylate_Cyclase"/>
</dbReference>
<dbReference type="Gene3D" id="3.40.50.300">
    <property type="entry name" value="P-loop containing nucleotide triphosphate hydrolases"/>
    <property type="match status" value="1"/>
</dbReference>
<evidence type="ECO:0000259" key="2">
    <source>
        <dbReference type="PROSITE" id="PS50887"/>
    </source>
</evidence>
<dbReference type="EMBL" id="BLAY01000083">
    <property type="protein sequence ID" value="GET40154.1"/>
    <property type="molecule type" value="Genomic_DNA"/>
</dbReference>
<name>A0AAV3XI26_9CYAN</name>
<dbReference type="RefSeq" id="WP_226585969.1">
    <property type="nucleotide sequence ID" value="NZ_BLAY01000083.1"/>
</dbReference>
<dbReference type="Pfam" id="PF00990">
    <property type="entry name" value="GGDEF"/>
    <property type="match status" value="1"/>
</dbReference>
<keyword evidence="1" id="KW-0175">Coiled coil</keyword>
<dbReference type="PANTHER" id="PTHR45138:SF9">
    <property type="entry name" value="DIGUANYLATE CYCLASE DGCM-RELATED"/>
    <property type="match status" value="1"/>
</dbReference>
<organism evidence="3 4">
    <name type="scientific">Microseira wollei NIES-4236</name>
    <dbReference type="NCBI Taxonomy" id="2530354"/>
    <lineage>
        <taxon>Bacteria</taxon>
        <taxon>Bacillati</taxon>
        <taxon>Cyanobacteriota</taxon>
        <taxon>Cyanophyceae</taxon>
        <taxon>Oscillatoriophycideae</taxon>
        <taxon>Aerosakkonematales</taxon>
        <taxon>Aerosakkonemataceae</taxon>
        <taxon>Microseira</taxon>
    </lineage>
</organism>